<sequence length="310" mass="34396">MILAASLPFLIRAGQKYDDKGEGMKGDKLFITLFLLPAGIITSVFLYYPFFKGIALSFYHTQGFYSKTFGGLSNYQRLIDDPVVWKATLNSLELMVLAVVFQVGIAMVLAVMIDLIKHGRGFYRTTFFFPVVISGTAIGLLFSLIYLYKGGMLNTILAHFGLPPVLWLSQKTALIGVAIPTIWQYVGFYFVILLTAIMKIPDSFYEAGEIEGMNAFQRTVRITIPLIFSDLKVCLILAITGAFRVYDIVKVITNGGPLNASQVLGTYMYEQTFTAQSVGYGSTIAVLIVILGVALSMVTNRLLRKEEITY</sequence>
<evidence type="ECO:0000313" key="10">
    <source>
        <dbReference type="Proteomes" id="UP001596022"/>
    </source>
</evidence>
<comment type="caution">
    <text evidence="9">The sequence shown here is derived from an EMBL/GenBank/DDBJ whole genome shotgun (WGS) entry which is preliminary data.</text>
</comment>
<keyword evidence="4 7" id="KW-0812">Transmembrane</keyword>
<feature type="transmembrane region" description="Helical" evidence="7">
    <location>
        <begin position="278"/>
        <end position="298"/>
    </location>
</feature>
<feature type="domain" description="ABC transmembrane type-1" evidence="8">
    <location>
        <begin position="88"/>
        <end position="299"/>
    </location>
</feature>
<dbReference type="SUPFAM" id="SSF161098">
    <property type="entry name" value="MetI-like"/>
    <property type="match status" value="1"/>
</dbReference>
<comment type="subcellular location">
    <subcellularLocation>
        <location evidence="1 7">Cell membrane</location>
        <topology evidence="1 7">Multi-pass membrane protein</topology>
    </subcellularLocation>
</comment>
<dbReference type="EMBL" id="JBHSFW010000007">
    <property type="protein sequence ID" value="MFC4619331.1"/>
    <property type="molecule type" value="Genomic_DNA"/>
</dbReference>
<evidence type="ECO:0000256" key="1">
    <source>
        <dbReference type="ARBA" id="ARBA00004651"/>
    </source>
</evidence>
<keyword evidence="2 7" id="KW-0813">Transport</keyword>
<feature type="transmembrane region" description="Helical" evidence="7">
    <location>
        <begin position="173"/>
        <end position="198"/>
    </location>
</feature>
<evidence type="ECO:0000256" key="7">
    <source>
        <dbReference type="RuleBase" id="RU363032"/>
    </source>
</evidence>
<dbReference type="InterPro" id="IPR051393">
    <property type="entry name" value="ABC_transporter_permease"/>
</dbReference>
<keyword evidence="6 7" id="KW-0472">Membrane</keyword>
<name>A0ABV9GMD5_9BACL</name>
<keyword evidence="10" id="KW-1185">Reference proteome</keyword>
<evidence type="ECO:0000256" key="5">
    <source>
        <dbReference type="ARBA" id="ARBA00022989"/>
    </source>
</evidence>
<protein>
    <submittedName>
        <fullName evidence="9">Carbohydrate ABC transporter permease</fullName>
    </submittedName>
</protein>
<dbReference type="Gene3D" id="1.10.3720.10">
    <property type="entry name" value="MetI-like"/>
    <property type="match status" value="1"/>
</dbReference>
<dbReference type="InterPro" id="IPR035906">
    <property type="entry name" value="MetI-like_sf"/>
</dbReference>
<evidence type="ECO:0000256" key="6">
    <source>
        <dbReference type="ARBA" id="ARBA00023136"/>
    </source>
</evidence>
<dbReference type="PANTHER" id="PTHR30193:SF37">
    <property type="entry name" value="INNER MEMBRANE ABC TRANSPORTER PERMEASE PROTEIN YCJO"/>
    <property type="match status" value="1"/>
</dbReference>
<feature type="transmembrane region" description="Helical" evidence="7">
    <location>
        <begin position="127"/>
        <end position="148"/>
    </location>
</feature>
<comment type="similarity">
    <text evidence="7">Belongs to the binding-protein-dependent transport system permease family.</text>
</comment>
<evidence type="ECO:0000256" key="4">
    <source>
        <dbReference type="ARBA" id="ARBA00022692"/>
    </source>
</evidence>
<dbReference type="RefSeq" id="WP_376846426.1">
    <property type="nucleotide sequence ID" value="NZ_JBHSFW010000007.1"/>
</dbReference>
<keyword evidence="3" id="KW-1003">Cell membrane</keyword>
<keyword evidence="5 7" id="KW-1133">Transmembrane helix</keyword>
<dbReference type="InterPro" id="IPR000515">
    <property type="entry name" value="MetI-like"/>
</dbReference>
<proteinExistence type="inferred from homology"/>
<dbReference type="PANTHER" id="PTHR30193">
    <property type="entry name" value="ABC TRANSPORTER PERMEASE PROTEIN"/>
    <property type="match status" value="1"/>
</dbReference>
<gene>
    <name evidence="9" type="ORF">ACFO4N_11465</name>
</gene>
<dbReference type="Pfam" id="PF00528">
    <property type="entry name" value="BPD_transp_1"/>
    <property type="match status" value="1"/>
</dbReference>
<feature type="transmembrane region" description="Helical" evidence="7">
    <location>
        <begin position="29"/>
        <end position="50"/>
    </location>
</feature>
<evidence type="ECO:0000313" key="9">
    <source>
        <dbReference type="EMBL" id="MFC4619331.1"/>
    </source>
</evidence>
<organism evidence="9 10">
    <name type="scientific">Camelliibacillus cellulosilyticus</name>
    <dbReference type="NCBI Taxonomy" id="2174486"/>
    <lineage>
        <taxon>Bacteria</taxon>
        <taxon>Bacillati</taxon>
        <taxon>Bacillota</taxon>
        <taxon>Bacilli</taxon>
        <taxon>Bacillales</taxon>
        <taxon>Sporolactobacillaceae</taxon>
        <taxon>Camelliibacillus</taxon>
    </lineage>
</organism>
<accession>A0ABV9GMD5</accession>
<dbReference type="CDD" id="cd06261">
    <property type="entry name" value="TM_PBP2"/>
    <property type="match status" value="1"/>
</dbReference>
<feature type="transmembrane region" description="Helical" evidence="7">
    <location>
        <begin position="219"/>
        <end position="243"/>
    </location>
</feature>
<dbReference type="Proteomes" id="UP001596022">
    <property type="component" value="Unassembled WGS sequence"/>
</dbReference>
<reference evidence="10" key="1">
    <citation type="journal article" date="2019" name="Int. J. Syst. Evol. Microbiol.">
        <title>The Global Catalogue of Microorganisms (GCM) 10K type strain sequencing project: providing services to taxonomists for standard genome sequencing and annotation.</title>
        <authorList>
            <consortium name="The Broad Institute Genomics Platform"/>
            <consortium name="The Broad Institute Genome Sequencing Center for Infectious Disease"/>
            <person name="Wu L."/>
            <person name="Ma J."/>
        </authorList>
    </citation>
    <scope>NUCLEOTIDE SEQUENCE [LARGE SCALE GENOMIC DNA]</scope>
    <source>
        <strain evidence="10">CGMCC 1.16306</strain>
    </source>
</reference>
<dbReference type="PROSITE" id="PS50928">
    <property type="entry name" value="ABC_TM1"/>
    <property type="match status" value="1"/>
</dbReference>
<feature type="transmembrane region" description="Helical" evidence="7">
    <location>
        <begin position="94"/>
        <end position="115"/>
    </location>
</feature>
<evidence type="ECO:0000256" key="2">
    <source>
        <dbReference type="ARBA" id="ARBA00022448"/>
    </source>
</evidence>
<evidence type="ECO:0000259" key="8">
    <source>
        <dbReference type="PROSITE" id="PS50928"/>
    </source>
</evidence>
<evidence type="ECO:0000256" key="3">
    <source>
        <dbReference type="ARBA" id="ARBA00022475"/>
    </source>
</evidence>